<dbReference type="KEGG" id="harc:HARCEL1_03650"/>
<dbReference type="EMBL" id="CP028858">
    <property type="protein sequence ID" value="AWB26873.1"/>
    <property type="molecule type" value="Genomic_DNA"/>
</dbReference>
<evidence type="ECO:0000313" key="1">
    <source>
        <dbReference type="EMBL" id="AWB26873.1"/>
    </source>
</evidence>
<accession>A0A2R4WZ99</accession>
<organism evidence="1 2">
    <name type="scientific">Halococcoides cellulosivorans</name>
    <dbReference type="NCBI Taxonomy" id="1679096"/>
    <lineage>
        <taxon>Archaea</taxon>
        <taxon>Methanobacteriati</taxon>
        <taxon>Methanobacteriota</taxon>
        <taxon>Stenosarchaea group</taxon>
        <taxon>Halobacteria</taxon>
        <taxon>Halobacteriales</taxon>
        <taxon>Haloarculaceae</taxon>
        <taxon>Halococcoides</taxon>
    </lineage>
</organism>
<evidence type="ECO:0008006" key="3">
    <source>
        <dbReference type="Google" id="ProtNLM"/>
    </source>
</evidence>
<dbReference type="AlphaFoldDB" id="A0A2R4WZ99"/>
<dbReference type="Proteomes" id="UP000244727">
    <property type="component" value="Chromosome"/>
</dbReference>
<dbReference type="RefSeq" id="WP_108381242.1">
    <property type="nucleotide sequence ID" value="NZ_CP028858.1"/>
</dbReference>
<sequence>MHRREVHPGRWAVLEFDPQRRFRCVEECTWCCHHGVMLYERDVFELADHDDLSAATEQIGGQSFVEREPKDRETHVAEDGCACRYLRDDGLCTLQLSGETDWKPVRCRVFPLAVERDGEVLRVSLREEAEDHCEGLDVGDPIDDHLADLLPAALWDLDDPDTHRELDL</sequence>
<protein>
    <recommendedName>
        <fullName evidence="3">YkgJ family cysteine cluster protein</fullName>
    </recommendedName>
</protein>
<evidence type="ECO:0000313" key="2">
    <source>
        <dbReference type="Proteomes" id="UP000244727"/>
    </source>
</evidence>
<keyword evidence="2" id="KW-1185">Reference proteome</keyword>
<gene>
    <name evidence="1" type="ORF">HARCEL1_03650</name>
</gene>
<proteinExistence type="predicted"/>
<dbReference type="GeneID" id="36511571"/>
<name>A0A2R4WZ99_9EURY</name>
<reference evidence="1 2" key="1">
    <citation type="submission" date="2018-04" db="EMBL/GenBank/DDBJ databases">
        <title>Halococcoides cellulosivorans gen. nov., sp. nov., an extremely halophilic cellulose-utilizing haloarchaeon from hypersaline lakes.</title>
        <authorList>
            <person name="Sorokin D.Y."/>
            <person name="Toshchakov S.V."/>
            <person name="Samarov N.I."/>
            <person name="Korzhenkov A."/>
            <person name="Kublanov I.V."/>
        </authorList>
    </citation>
    <scope>NUCLEOTIDE SEQUENCE [LARGE SCALE GENOMIC DNA]</scope>
    <source>
        <strain evidence="1 2">HArcel1</strain>
    </source>
</reference>